<dbReference type="Gene3D" id="3.90.1140.10">
    <property type="entry name" value="Cyclic phosphodiesterase"/>
    <property type="match status" value="1"/>
</dbReference>
<keyword evidence="6" id="KW-0547">Nucleotide-binding</keyword>
<keyword evidence="5" id="KW-0808">Transferase</keyword>
<dbReference type="GO" id="GO:0006397">
    <property type="term" value="P:mRNA processing"/>
    <property type="evidence" value="ECO:0007669"/>
    <property type="project" value="UniProtKB-KW"/>
</dbReference>
<feature type="region of interest" description="Disordered" evidence="9">
    <location>
        <begin position="1042"/>
        <end position="1073"/>
    </location>
</feature>
<comment type="similarity">
    <text evidence="2">Belongs to the poly(A) polymerase family.</text>
</comment>
<evidence type="ECO:0000313" key="12">
    <source>
        <dbReference type="EMBL" id="OCK81850.1"/>
    </source>
</evidence>
<dbReference type="GO" id="GO:1990817">
    <property type="term" value="F:poly(A) RNA polymerase activity"/>
    <property type="evidence" value="ECO:0007669"/>
    <property type="project" value="UniProtKB-EC"/>
</dbReference>
<organism evidence="12 13">
    <name type="scientific">Lepidopterella palustris CBS 459.81</name>
    <dbReference type="NCBI Taxonomy" id="1314670"/>
    <lineage>
        <taxon>Eukaryota</taxon>
        <taxon>Fungi</taxon>
        <taxon>Dikarya</taxon>
        <taxon>Ascomycota</taxon>
        <taxon>Pezizomycotina</taxon>
        <taxon>Dothideomycetes</taxon>
        <taxon>Pleosporomycetidae</taxon>
        <taxon>Mytilinidiales</taxon>
        <taxon>Argynnaceae</taxon>
        <taxon>Lepidopterella</taxon>
    </lineage>
</organism>
<dbReference type="OrthoDB" id="10263155at2759"/>
<dbReference type="AlphaFoldDB" id="A0A8E2ED52"/>
<keyword evidence="8" id="KW-0539">Nucleus</keyword>
<accession>A0A8E2ED52</accession>
<evidence type="ECO:0000259" key="10">
    <source>
        <dbReference type="Pfam" id="PF04457"/>
    </source>
</evidence>
<evidence type="ECO:0000256" key="4">
    <source>
        <dbReference type="ARBA" id="ARBA00022664"/>
    </source>
</evidence>
<evidence type="ECO:0000256" key="5">
    <source>
        <dbReference type="ARBA" id="ARBA00022679"/>
    </source>
</evidence>
<dbReference type="SUPFAM" id="SSF81631">
    <property type="entry name" value="PAP/OAS1 substrate-binding domain"/>
    <property type="match status" value="1"/>
</dbReference>
<gene>
    <name evidence="12" type="ORF">K432DRAFT_264690</name>
</gene>
<dbReference type="PANTHER" id="PTHR10682:SF23">
    <property type="entry name" value="POLYNUCLEOTIDE ADENYLYLTRANSFERASE"/>
    <property type="match status" value="1"/>
</dbReference>
<dbReference type="Proteomes" id="UP000250266">
    <property type="component" value="Unassembled WGS sequence"/>
</dbReference>
<dbReference type="SUPFAM" id="SSF55144">
    <property type="entry name" value="LigT-like"/>
    <property type="match status" value="1"/>
</dbReference>
<feature type="region of interest" description="Disordered" evidence="9">
    <location>
        <begin position="956"/>
        <end position="976"/>
    </location>
</feature>
<dbReference type="InterPro" id="IPR007012">
    <property type="entry name" value="PolA_pol_cen_dom"/>
</dbReference>
<evidence type="ECO:0000256" key="1">
    <source>
        <dbReference type="ARBA" id="ARBA00004123"/>
    </source>
</evidence>
<proteinExistence type="inferred from homology"/>
<protein>
    <recommendedName>
        <fullName evidence="3">polynucleotide adenylyltransferase</fullName>
        <ecNumber evidence="3">2.7.7.19</ecNumber>
    </recommendedName>
</protein>
<sequence>SSSPFRLTSTATALAIVVPTHLQSEINSLRSIHDKSYRRWPPHINILYPFVDISRLSDAVAILRQTLHDLEFENIKVRIGEAATFRHRRNATVYLKPHSKSEEALCQLRWRLIKALGCSAQEGTHMHNGEYGAFIPHLTIGQASLNGGVIEKLVEKAEKLEDIEWEIKTLVVLKRDHSGEMRVFEELAIGDPMDVDGWADDMLHLHIDTQWRTCHSFTKEYGWDRSFQYTKGISSTSAIMTSTELTVTSWNIMAEDFAPPFATRLPLIIDAISSATSTSTSSVKVLCLQEVNFESLPLLLSDPFIQETYPYATHHPGSLLPSHRNLLTLASAPFTHSTLQFAEMHKSALVVTFNDLGVEIANVHLTSALTDQAVISKRNQMLALTDFLKRDRLLKKDILVVGDFNLTTSTSTIETAVSKRLITFKTARSVRGVIDNIIWADAFEECKNFETEQATDEDYEGEEGATFDRLTNPLAAMAEVKIDRRPQRYDRIIFKKGGHVHVKDFKRLGFPLADGQCASDHYGVSATLVVGEGGIGDAELDSAPAGPEIHNIQLEDIDIVEDSTDVEPFIEPYLPSNSDRIQREDAIQLLRDSLSDDERLTGLILAPLGSYAMDTYLADSDVDVLAIGSVTPRVFFEAAVARLKTLNAAERDEVEGFKAVHFVNSLVPIVEAVLNGIKFDIQYCQASGLVKRFHTTMPAPTLVDLVFDKELISTLPPYSLRPLNTYRDTAYLIHTIPSLPIYRTAHRFLSLYLKRRGLYSAKFGYLGGVHLSLMLSRVMKLLSASPNQSNSTQANPISPASLIRTFFTHYASFNFSQSIIRDPQIAASHKAYDPTSRSTREPVLIQSIHKPTARVNIAASCTHLSALTLSTEFSLASSKLQQGDWNWCLQSQKASAEEFVEGFGAFVRVAIEVWEVWEMGNEQIREILGVVESRMRGLLVALGRVEGVEGRVWPGRFYTPDPEKENGKGKGKQEQDKMDMELDYIDVARVFERNLRALREIEKGNVWVEVDVVPKKTVSAMALVLDTRLWATSQSPLSTTAIFTPPSSTTASTPALRSTASKPKPKTNKPTTKLRPVQDIISRIRWDPSLSVSDFVVGYEDRFVGIKEIELSAWKMEQTDLEFIPLHRIMWVRRKEEGREGAGAGVKVWDRRERVNLLHGN</sequence>
<evidence type="ECO:0000256" key="9">
    <source>
        <dbReference type="SAM" id="MobiDB-lite"/>
    </source>
</evidence>
<evidence type="ECO:0000256" key="6">
    <source>
        <dbReference type="ARBA" id="ARBA00022741"/>
    </source>
</evidence>
<dbReference type="EC" id="2.7.7.19" evidence="3"/>
<feature type="domain" description="MJ1316 RNA cyclic group end recognition" evidence="10">
    <location>
        <begin position="1074"/>
        <end position="1151"/>
    </location>
</feature>
<keyword evidence="4" id="KW-0507">mRNA processing</keyword>
<feature type="non-terminal residue" evidence="12">
    <location>
        <position position="1"/>
    </location>
</feature>
<dbReference type="Gene3D" id="3.60.10.10">
    <property type="entry name" value="Endonuclease/exonuclease/phosphatase"/>
    <property type="match status" value="1"/>
</dbReference>
<name>A0A8E2ED52_9PEZI</name>
<dbReference type="InterPro" id="IPR009097">
    <property type="entry name" value="Cyclic_Pdiesterase"/>
</dbReference>
<dbReference type="InterPro" id="IPR043519">
    <property type="entry name" value="NT_sf"/>
</dbReference>
<dbReference type="Gene3D" id="1.10.1410.10">
    <property type="match status" value="1"/>
</dbReference>
<evidence type="ECO:0000256" key="3">
    <source>
        <dbReference type="ARBA" id="ARBA00012388"/>
    </source>
</evidence>
<dbReference type="PANTHER" id="PTHR10682">
    <property type="entry name" value="POLY A POLYMERASE"/>
    <property type="match status" value="1"/>
</dbReference>
<dbReference type="SUPFAM" id="SSF81301">
    <property type="entry name" value="Nucleotidyltransferase"/>
    <property type="match status" value="1"/>
</dbReference>
<feature type="non-terminal residue" evidence="12">
    <location>
        <position position="1161"/>
    </location>
</feature>
<dbReference type="Pfam" id="PF13563">
    <property type="entry name" value="2_5_RNA_ligase2"/>
    <property type="match status" value="1"/>
</dbReference>
<evidence type="ECO:0000256" key="2">
    <source>
        <dbReference type="ARBA" id="ARBA00010912"/>
    </source>
</evidence>
<comment type="subcellular location">
    <subcellularLocation>
        <location evidence="1">Nucleus</location>
    </subcellularLocation>
</comment>
<feature type="compositionally biased region" description="Basic and acidic residues" evidence="9">
    <location>
        <begin position="961"/>
        <end position="976"/>
    </location>
</feature>
<dbReference type="GO" id="GO:0005524">
    <property type="term" value="F:ATP binding"/>
    <property type="evidence" value="ECO:0007669"/>
    <property type="project" value="UniProtKB-KW"/>
</dbReference>
<evidence type="ECO:0000313" key="13">
    <source>
        <dbReference type="Proteomes" id="UP000250266"/>
    </source>
</evidence>
<keyword evidence="13" id="KW-1185">Reference proteome</keyword>
<evidence type="ECO:0000256" key="7">
    <source>
        <dbReference type="ARBA" id="ARBA00022840"/>
    </source>
</evidence>
<evidence type="ECO:0000259" key="11">
    <source>
        <dbReference type="Pfam" id="PF04928"/>
    </source>
</evidence>
<dbReference type="InterPro" id="IPR040459">
    <property type="entry name" value="MJ1316"/>
</dbReference>
<dbReference type="Pfam" id="PF04928">
    <property type="entry name" value="PAP_central"/>
    <property type="match status" value="1"/>
</dbReference>
<keyword evidence="7" id="KW-0067">ATP-binding</keyword>
<dbReference type="Pfam" id="PF04457">
    <property type="entry name" value="MJ1316"/>
    <property type="match status" value="1"/>
</dbReference>
<evidence type="ECO:0000256" key="8">
    <source>
        <dbReference type="ARBA" id="ARBA00023242"/>
    </source>
</evidence>
<reference evidence="12 13" key="1">
    <citation type="journal article" date="2016" name="Nat. Commun.">
        <title>Ectomycorrhizal ecology is imprinted in the genome of the dominant symbiotic fungus Cenococcum geophilum.</title>
        <authorList>
            <consortium name="DOE Joint Genome Institute"/>
            <person name="Peter M."/>
            <person name="Kohler A."/>
            <person name="Ohm R.A."/>
            <person name="Kuo A."/>
            <person name="Krutzmann J."/>
            <person name="Morin E."/>
            <person name="Arend M."/>
            <person name="Barry K.W."/>
            <person name="Binder M."/>
            <person name="Choi C."/>
            <person name="Clum A."/>
            <person name="Copeland A."/>
            <person name="Grisel N."/>
            <person name="Haridas S."/>
            <person name="Kipfer T."/>
            <person name="LaButti K."/>
            <person name="Lindquist E."/>
            <person name="Lipzen A."/>
            <person name="Maire R."/>
            <person name="Meier B."/>
            <person name="Mihaltcheva S."/>
            <person name="Molinier V."/>
            <person name="Murat C."/>
            <person name="Poggeler S."/>
            <person name="Quandt C.A."/>
            <person name="Sperisen C."/>
            <person name="Tritt A."/>
            <person name="Tisserant E."/>
            <person name="Crous P.W."/>
            <person name="Henrissat B."/>
            <person name="Nehls U."/>
            <person name="Egli S."/>
            <person name="Spatafora J.W."/>
            <person name="Grigoriev I.V."/>
            <person name="Martin F.M."/>
        </authorList>
    </citation>
    <scope>NUCLEOTIDE SEQUENCE [LARGE SCALE GENOMIC DNA]</scope>
    <source>
        <strain evidence="12 13">CBS 459.81</strain>
    </source>
</reference>
<feature type="domain" description="Poly(A) polymerase central" evidence="11">
    <location>
        <begin position="742"/>
        <end position="865"/>
    </location>
</feature>
<dbReference type="GO" id="GO:0005634">
    <property type="term" value="C:nucleus"/>
    <property type="evidence" value="ECO:0007669"/>
    <property type="project" value="UniProtKB-SubCell"/>
</dbReference>
<dbReference type="Gene3D" id="3.30.460.10">
    <property type="entry name" value="Beta Polymerase, domain 2"/>
    <property type="match status" value="1"/>
</dbReference>
<dbReference type="InterPro" id="IPR036691">
    <property type="entry name" value="Endo/exonu/phosph_ase_sf"/>
</dbReference>
<dbReference type="EMBL" id="KV744906">
    <property type="protein sequence ID" value="OCK81850.1"/>
    <property type="molecule type" value="Genomic_DNA"/>
</dbReference>
<dbReference type="SUPFAM" id="SSF56219">
    <property type="entry name" value="DNase I-like"/>
    <property type="match status" value="1"/>
</dbReference>